<protein>
    <recommendedName>
        <fullName evidence="7 8">Iron-sulfur cluster carrier protein</fullName>
    </recommendedName>
</protein>
<evidence type="ECO:0000256" key="8">
    <source>
        <dbReference type="HAMAP-Rule" id="MF_02040"/>
    </source>
</evidence>
<dbReference type="Pfam" id="PF01883">
    <property type="entry name" value="FeS_assembly_P"/>
    <property type="match status" value="1"/>
</dbReference>
<dbReference type="InterPro" id="IPR019591">
    <property type="entry name" value="Mrp/NBP35_ATP-bd"/>
</dbReference>
<reference evidence="10 11" key="1">
    <citation type="submission" date="2016-10" db="EMBL/GenBank/DDBJ databases">
        <authorList>
            <person name="de Groot N.N."/>
        </authorList>
    </citation>
    <scope>NUCLEOTIDE SEQUENCE [LARGE SCALE GENOMIC DNA]</scope>
    <source>
        <strain evidence="10 11">IBRC-M10015</strain>
    </source>
</reference>
<dbReference type="InterPro" id="IPR033756">
    <property type="entry name" value="YlxH/NBP35"/>
</dbReference>
<dbReference type="AlphaFoldDB" id="A0A1G8TSJ6"/>
<dbReference type="Gene3D" id="3.30.300.130">
    <property type="entry name" value="Fe-S cluster assembly (FSCA)"/>
    <property type="match status" value="1"/>
</dbReference>
<comment type="similarity">
    <text evidence="8">Belongs to the Mrp/NBP35 ATP-binding proteins family.</text>
</comment>
<proteinExistence type="inferred from homology"/>
<feature type="domain" description="MIP18 family-like" evidence="9">
    <location>
        <begin position="5"/>
        <end position="67"/>
    </location>
</feature>
<dbReference type="SUPFAM" id="SSF117916">
    <property type="entry name" value="Fe-S cluster assembly (FSCA) domain-like"/>
    <property type="match status" value="1"/>
</dbReference>
<comment type="subunit">
    <text evidence="8">Homodimer.</text>
</comment>
<dbReference type="GO" id="GO:0046872">
    <property type="term" value="F:metal ion binding"/>
    <property type="evidence" value="ECO:0007669"/>
    <property type="project" value="UniProtKB-KW"/>
</dbReference>
<keyword evidence="11" id="KW-1185">Reference proteome</keyword>
<evidence type="ECO:0000313" key="10">
    <source>
        <dbReference type="EMBL" id="SDJ44576.1"/>
    </source>
</evidence>
<dbReference type="CDD" id="cd02037">
    <property type="entry name" value="Mrp_NBP35"/>
    <property type="match status" value="1"/>
</dbReference>
<evidence type="ECO:0000256" key="2">
    <source>
        <dbReference type="ARBA" id="ARBA00022741"/>
    </source>
</evidence>
<evidence type="ECO:0000259" key="9">
    <source>
        <dbReference type="Pfam" id="PF01883"/>
    </source>
</evidence>
<evidence type="ECO:0000256" key="5">
    <source>
        <dbReference type="ARBA" id="ARBA00023014"/>
    </source>
</evidence>
<evidence type="ECO:0000256" key="6">
    <source>
        <dbReference type="ARBA" id="ARBA00058094"/>
    </source>
</evidence>
<dbReference type="PANTHER" id="PTHR42961">
    <property type="entry name" value="IRON-SULFUR PROTEIN NUBPL"/>
    <property type="match status" value="1"/>
</dbReference>
<dbReference type="GO" id="GO:0005524">
    <property type="term" value="F:ATP binding"/>
    <property type="evidence" value="ECO:0007669"/>
    <property type="project" value="UniProtKB-UniRule"/>
</dbReference>
<sequence>MMTPDEIRERLRAVEDPHLGDDIVSLGLVREIAVDDEAETVQVTLGLGAPYSPTETSIAGRVRDKIDGTGYDIDLTATVDRGVDPEETVLPNVKNIIAVASGKGGVGKSTVAANLAAGLADLGARVGLFDADVYGPNVPQMMGTDDQPQITEDETMLPPVAHGVEIMSMEFLLDESAPAIWRGPMVHKVLTQLWEDVDWGRGGHLDYMVVDLPPGTGDTQLTMLQSIPVSGAVIVTTPQSVALDDAQRGMEMFGEHETPVLGIVENMSTFVCPDCGGRHDIFGSGGGETFAEETDMPFLGSIPLDPAVRTSENPVVLGNDETASAVTEFVETTVDMQGVVHRRRESSQ</sequence>
<name>A0A1G8TSJ6_9EURY</name>
<dbReference type="GO" id="GO:0016887">
    <property type="term" value="F:ATP hydrolysis activity"/>
    <property type="evidence" value="ECO:0007669"/>
    <property type="project" value="UniProtKB-UniRule"/>
</dbReference>
<keyword evidence="3 8" id="KW-0067">ATP-binding</keyword>
<dbReference type="Gene3D" id="3.40.50.300">
    <property type="entry name" value="P-loop containing nucleotide triphosphate hydrolases"/>
    <property type="match status" value="1"/>
</dbReference>
<dbReference type="FunFam" id="3.40.50.300:FF:001119">
    <property type="entry name" value="Iron-sulfur cluster carrier protein"/>
    <property type="match status" value="1"/>
</dbReference>
<dbReference type="HAMAP" id="MF_02040">
    <property type="entry name" value="Mrp_NBP35"/>
    <property type="match status" value="1"/>
</dbReference>
<dbReference type="GO" id="GO:0140663">
    <property type="term" value="F:ATP-dependent FeS chaperone activity"/>
    <property type="evidence" value="ECO:0007669"/>
    <property type="project" value="InterPro"/>
</dbReference>
<dbReference type="InterPro" id="IPR044304">
    <property type="entry name" value="NUBPL-like"/>
</dbReference>
<evidence type="ECO:0000256" key="7">
    <source>
        <dbReference type="ARBA" id="ARBA00074706"/>
    </source>
</evidence>
<dbReference type="InterPro" id="IPR034904">
    <property type="entry name" value="FSCA_dom_sf"/>
</dbReference>
<dbReference type="SUPFAM" id="SSF52540">
    <property type="entry name" value="P-loop containing nucleoside triphosphate hydrolases"/>
    <property type="match status" value="1"/>
</dbReference>
<comment type="function">
    <text evidence="6 8">Binds and transfers iron-sulfur (Fe-S) clusters to target apoproteins. Can hydrolyze ATP.</text>
</comment>
<organism evidence="10 11">
    <name type="scientific">Halovenus aranensis</name>
    <dbReference type="NCBI Taxonomy" id="890420"/>
    <lineage>
        <taxon>Archaea</taxon>
        <taxon>Methanobacteriati</taxon>
        <taxon>Methanobacteriota</taxon>
        <taxon>Stenosarchaea group</taxon>
        <taxon>Halobacteria</taxon>
        <taxon>Halobacteriales</taxon>
        <taxon>Haloarculaceae</taxon>
        <taxon>Halovenus</taxon>
    </lineage>
</organism>
<keyword evidence="1 8" id="KW-0479">Metal-binding</keyword>
<evidence type="ECO:0000256" key="1">
    <source>
        <dbReference type="ARBA" id="ARBA00022723"/>
    </source>
</evidence>
<dbReference type="PANTHER" id="PTHR42961:SF2">
    <property type="entry name" value="IRON-SULFUR PROTEIN NUBPL"/>
    <property type="match status" value="1"/>
</dbReference>
<gene>
    <name evidence="10" type="ORF">SAMN05216226_103233</name>
</gene>
<accession>A0A1G8TSJ6</accession>
<dbReference type="GO" id="GO:0051539">
    <property type="term" value="F:4 iron, 4 sulfur cluster binding"/>
    <property type="evidence" value="ECO:0007669"/>
    <property type="project" value="TreeGrafter"/>
</dbReference>
<feature type="binding site" evidence="8">
    <location>
        <begin position="102"/>
        <end position="109"/>
    </location>
    <ligand>
        <name>ATP</name>
        <dbReference type="ChEBI" id="CHEBI:30616"/>
    </ligand>
</feature>
<keyword evidence="2 8" id="KW-0547">Nucleotide-binding</keyword>
<dbReference type="Proteomes" id="UP000198856">
    <property type="component" value="Unassembled WGS sequence"/>
</dbReference>
<keyword evidence="4 8" id="KW-0408">Iron</keyword>
<keyword evidence="5 8" id="KW-0411">Iron-sulfur</keyword>
<dbReference type="Pfam" id="PF10609">
    <property type="entry name" value="ParA"/>
    <property type="match status" value="1"/>
</dbReference>
<evidence type="ECO:0000313" key="11">
    <source>
        <dbReference type="Proteomes" id="UP000198856"/>
    </source>
</evidence>
<dbReference type="STRING" id="890420.SAMN05216226_103233"/>
<keyword evidence="8" id="KW-0378">Hydrolase</keyword>
<evidence type="ECO:0000256" key="4">
    <source>
        <dbReference type="ARBA" id="ARBA00023004"/>
    </source>
</evidence>
<dbReference type="GO" id="GO:0016226">
    <property type="term" value="P:iron-sulfur cluster assembly"/>
    <property type="evidence" value="ECO:0007669"/>
    <property type="project" value="InterPro"/>
</dbReference>
<evidence type="ECO:0000256" key="3">
    <source>
        <dbReference type="ARBA" id="ARBA00022840"/>
    </source>
</evidence>
<dbReference type="InterPro" id="IPR002744">
    <property type="entry name" value="MIP18-like"/>
</dbReference>
<dbReference type="InterPro" id="IPR027417">
    <property type="entry name" value="P-loop_NTPase"/>
</dbReference>
<dbReference type="EMBL" id="FNFC01000003">
    <property type="protein sequence ID" value="SDJ44576.1"/>
    <property type="molecule type" value="Genomic_DNA"/>
</dbReference>